<dbReference type="AlphaFoldDB" id="A0A1G7U7B6"/>
<protein>
    <recommendedName>
        <fullName evidence="5">Lipoprotein</fullName>
    </recommendedName>
</protein>
<evidence type="ECO:0000313" key="3">
    <source>
        <dbReference type="EMBL" id="SDG43314.1"/>
    </source>
</evidence>
<dbReference type="InterPro" id="IPR019734">
    <property type="entry name" value="TPR_rpt"/>
</dbReference>
<evidence type="ECO:0000256" key="1">
    <source>
        <dbReference type="PROSITE-ProRule" id="PRU00339"/>
    </source>
</evidence>
<feature type="chain" id="PRO_5017412096" description="Lipoprotein" evidence="2">
    <location>
        <begin position="24"/>
        <end position="277"/>
    </location>
</feature>
<feature type="signal peptide" evidence="2">
    <location>
        <begin position="1"/>
        <end position="23"/>
    </location>
</feature>
<accession>A0A1G7U7B6</accession>
<evidence type="ECO:0000313" key="4">
    <source>
        <dbReference type="Proteomes" id="UP000243378"/>
    </source>
</evidence>
<dbReference type="Proteomes" id="UP000243378">
    <property type="component" value="Unassembled WGS sequence"/>
</dbReference>
<name>A0A1G7U7B6_9GAMM</name>
<feature type="repeat" description="TPR" evidence="1">
    <location>
        <begin position="84"/>
        <end position="117"/>
    </location>
</feature>
<keyword evidence="2" id="KW-0732">Signal</keyword>
<dbReference type="OrthoDB" id="7042084at2"/>
<dbReference type="RefSeq" id="WP_092371428.1">
    <property type="nucleotide sequence ID" value="NZ_FNBM01000011.1"/>
</dbReference>
<evidence type="ECO:0008006" key="5">
    <source>
        <dbReference type="Google" id="ProtNLM"/>
    </source>
</evidence>
<reference evidence="3 4" key="1">
    <citation type="submission" date="2016-10" db="EMBL/GenBank/DDBJ databases">
        <authorList>
            <person name="de Groot N.N."/>
        </authorList>
    </citation>
    <scope>NUCLEOTIDE SEQUENCE [LARGE SCALE GENOMIC DNA]</scope>
    <source>
        <strain evidence="3 4">LMG 25475</strain>
    </source>
</reference>
<evidence type="ECO:0000256" key="2">
    <source>
        <dbReference type="SAM" id="SignalP"/>
    </source>
</evidence>
<proteinExistence type="predicted"/>
<dbReference type="PROSITE" id="PS51257">
    <property type="entry name" value="PROKAR_LIPOPROTEIN"/>
    <property type="match status" value="1"/>
</dbReference>
<sequence>MTSFPIRRAALAALALLMVGCQSQQTTEPVHAPAPATEAAVPSAQEQFETSLAEGRLAEAEAQFEALQQDGEPTVLLQAQRRLSEAYLQEGQKALESGDLDKAAKSLGHARNLMPKAPALTTGLDGAIGKAREAELSAVEQARQAGEQAQAARQEQLRLLRQAAEAQAAATRTVDATPPEASAQLIDPAAKRSEVSLPMLDSRDEAALFERLDAVAADVVTFDRSVHIQVRSAEDLRRVTNLLEARVMKRDPTFKLTLSHAVKPVQVPRLILRARGH</sequence>
<dbReference type="EMBL" id="FNBM01000011">
    <property type="protein sequence ID" value="SDG43314.1"/>
    <property type="molecule type" value="Genomic_DNA"/>
</dbReference>
<organism evidence="3 4">
    <name type="scientific">Phytopseudomonas seleniipraecipitans</name>
    <dbReference type="NCBI Taxonomy" id="640205"/>
    <lineage>
        <taxon>Bacteria</taxon>
        <taxon>Pseudomonadati</taxon>
        <taxon>Pseudomonadota</taxon>
        <taxon>Gammaproteobacteria</taxon>
        <taxon>Pseudomonadales</taxon>
        <taxon>Pseudomonadaceae</taxon>
        <taxon>Phytopseudomonas</taxon>
    </lineage>
</organism>
<dbReference type="STRING" id="640205.SAMN05216381_3971"/>
<dbReference type="PROSITE" id="PS50005">
    <property type="entry name" value="TPR"/>
    <property type="match status" value="1"/>
</dbReference>
<keyword evidence="1" id="KW-0802">TPR repeat</keyword>
<gene>
    <name evidence="3" type="ORF">SAMN05216381_3971</name>
</gene>